<evidence type="ECO:0000256" key="1">
    <source>
        <dbReference type="SAM" id="MobiDB-lite"/>
    </source>
</evidence>
<sequence>MGELSIPQQTPPQTSPLQHDQPPSPGTPIPYDTAPQVDYDPELINFKPNNEVALLYPGHPNKEHFKVVSDFISKCCLREAFSKTPTQYKEYLVEFWYNAKVLEKSNKAWFSTLTGGIKGEVGVTSFRNAIGENYLGHSKGYVEPPTLEVVREWILTIGYSGTIKATCTLKKGFLPPREKAIPDPRFLSLLLEHKMEGYGTDEVNFYPTQIFSIHNWALKNNQPKGPSFTDHMLAICNAAELVAFKAPKNSLKLRRMVPQGTKPRAKTRRRKKSIPLTMNNHLCKIEATKSASLSNEASGSPTGHSKKRKQSGTAKDTNPSQHPASTLVIAGMHKEVQQATSGPVSLGVTDSTAEADRGKTAPNDSLSQQQGIDKGTKNYLFDYDITCSNPSVLVDKTQSDRDRLETTHTKIGTEYKAIYVQVEFNTSTELTNSNDATKEIKLEDLSKLVKDVGIALMGLESPEDDLPFIVQSDEEEKEVHAKPHAETKKEKVDVKVKVALLSAQPSFPNMKQLTELLELPSKFKEISREIRYLKSLNKKVVKMNNQKLEASNGLLALQVQVSSITAQLSKLEDLDALPSLLDKVTEVINRFATAITSASQTTDDTSVLSAGQVGTHPIEGKKNTQQATIIHLLKTTPRPKREQVKNKANEAISYKEAEEKESESDSDTEIRLTDCMVESSKKKRLKKFSFVDEQGELFLMTKKEMKTQKKINQRMINLHKTKEELKLDFVKPLGEQDPIIKLNDLAKKKRKHANDLHYYFRSTKRYKSPVKYEDHPAGTILNEQSLGMILFNSHQRQDFVSIEDFEDLSNEMLYTMQEIFFRLHQRLG</sequence>
<feature type="region of interest" description="Disordered" evidence="1">
    <location>
        <begin position="638"/>
        <end position="668"/>
    </location>
</feature>
<dbReference type="AlphaFoldDB" id="A0A699H3E8"/>
<feature type="compositionally biased region" description="Basic and acidic residues" evidence="1">
    <location>
        <begin position="639"/>
        <end position="658"/>
    </location>
</feature>
<name>A0A699H3E8_TANCI</name>
<feature type="compositionally biased region" description="Basic residues" evidence="1">
    <location>
        <begin position="263"/>
        <end position="273"/>
    </location>
</feature>
<gene>
    <name evidence="2" type="ORF">Tci_298674</name>
</gene>
<feature type="compositionally biased region" description="Polar residues" evidence="1">
    <location>
        <begin position="289"/>
        <end position="303"/>
    </location>
</feature>
<comment type="caution">
    <text evidence="2">The sequence shown here is derived from an EMBL/GenBank/DDBJ whole genome shotgun (WGS) entry which is preliminary data.</text>
</comment>
<feature type="region of interest" description="Disordered" evidence="1">
    <location>
        <begin position="255"/>
        <end position="323"/>
    </location>
</feature>
<reference evidence="2" key="1">
    <citation type="journal article" date="2019" name="Sci. Rep.">
        <title>Draft genome of Tanacetum cinerariifolium, the natural source of mosquito coil.</title>
        <authorList>
            <person name="Yamashiro T."/>
            <person name="Shiraishi A."/>
            <person name="Satake H."/>
            <person name="Nakayama K."/>
        </authorList>
    </citation>
    <scope>NUCLEOTIDE SEQUENCE</scope>
</reference>
<protein>
    <submittedName>
        <fullName evidence="2">Uncharacterized protein</fullName>
    </submittedName>
</protein>
<dbReference type="EMBL" id="BKCJ010098497">
    <property type="protein sequence ID" value="GEX26699.1"/>
    <property type="molecule type" value="Genomic_DNA"/>
</dbReference>
<evidence type="ECO:0000313" key="2">
    <source>
        <dbReference type="EMBL" id="GEX26699.1"/>
    </source>
</evidence>
<accession>A0A699H3E8</accession>
<feature type="compositionally biased region" description="Polar residues" evidence="1">
    <location>
        <begin position="311"/>
        <end position="323"/>
    </location>
</feature>
<organism evidence="2">
    <name type="scientific">Tanacetum cinerariifolium</name>
    <name type="common">Dalmatian daisy</name>
    <name type="synonym">Chrysanthemum cinerariifolium</name>
    <dbReference type="NCBI Taxonomy" id="118510"/>
    <lineage>
        <taxon>Eukaryota</taxon>
        <taxon>Viridiplantae</taxon>
        <taxon>Streptophyta</taxon>
        <taxon>Embryophyta</taxon>
        <taxon>Tracheophyta</taxon>
        <taxon>Spermatophyta</taxon>
        <taxon>Magnoliopsida</taxon>
        <taxon>eudicotyledons</taxon>
        <taxon>Gunneridae</taxon>
        <taxon>Pentapetalae</taxon>
        <taxon>asterids</taxon>
        <taxon>campanulids</taxon>
        <taxon>Asterales</taxon>
        <taxon>Asteraceae</taxon>
        <taxon>Asteroideae</taxon>
        <taxon>Anthemideae</taxon>
        <taxon>Anthemidinae</taxon>
        <taxon>Tanacetum</taxon>
    </lineage>
</organism>
<feature type="region of interest" description="Disordered" evidence="1">
    <location>
        <begin position="1"/>
        <end position="34"/>
    </location>
</feature>
<feature type="compositionally biased region" description="Polar residues" evidence="1">
    <location>
        <begin position="337"/>
        <end position="352"/>
    </location>
</feature>
<proteinExistence type="predicted"/>
<feature type="compositionally biased region" description="Polar residues" evidence="1">
    <location>
        <begin position="362"/>
        <end position="371"/>
    </location>
</feature>
<feature type="region of interest" description="Disordered" evidence="1">
    <location>
        <begin position="336"/>
        <end position="372"/>
    </location>
</feature>